<sequence>MISFPVLTSCDTPDMSGWTEERIRAKFADGRRRMAEGLRRLEQVPAEQRGQVAQALEQGIAALTSSEEQAVAAVRNANNQAQAAARQQPRAAAPRPQPARHRPQQPARPAQRPLRQRRPAAAAPLVPDSLPRYSSLEPTPARSAAHRPAPVQQPRHSTRPSSPPPSYHEPDDEDLSLN</sequence>
<keyword evidence="3" id="KW-1185">Reference proteome</keyword>
<proteinExistence type="predicted"/>
<evidence type="ECO:0000256" key="1">
    <source>
        <dbReference type="SAM" id="MobiDB-lite"/>
    </source>
</evidence>
<dbReference type="EMBL" id="LIAE01006127">
    <property type="protein sequence ID" value="PAV92602.1"/>
    <property type="molecule type" value="Genomic_DNA"/>
</dbReference>
<evidence type="ECO:0000313" key="2">
    <source>
        <dbReference type="EMBL" id="PAV92602.1"/>
    </source>
</evidence>
<dbReference type="AlphaFoldDB" id="A0A2A2M2A5"/>
<gene>
    <name evidence="2" type="ORF">WR25_08729</name>
</gene>
<evidence type="ECO:0000313" key="3">
    <source>
        <dbReference type="Proteomes" id="UP000218231"/>
    </source>
</evidence>
<feature type="compositionally biased region" description="Low complexity" evidence="1">
    <location>
        <begin position="104"/>
        <end position="127"/>
    </location>
</feature>
<reference evidence="2 3" key="1">
    <citation type="journal article" date="2017" name="Curr. Biol.">
        <title>Genome architecture and evolution of a unichromosomal asexual nematode.</title>
        <authorList>
            <person name="Fradin H."/>
            <person name="Zegar C."/>
            <person name="Gutwein M."/>
            <person name="Lucas J."/>
            <person name="Kovtun M."/>
            <person name="Corcoran D."/>
            <person name="Baugh L.R."/>
            <person name="Kiontke K."/>
            <person name="Gunsalus K."/>
            <person name="Fitch D.H."/>
            <person name="Piano F."/>
        </authorList>
    </citation>
    <scope>NUCLEOTIDE SEQUENCE [LARGE SCALE GENOMIC DNA]</scope>
    <source>
        <strain evidence="2">PF1309</strain>
    </source>
</reference>
<feature type="region of interest" description="Disordered" evidence="1">
    <location>
        <begin position="74"/>
        <end position="178"/>
    </location>
</feature>
<name>A0A2A2M2A5_9BILA</name>
<accession>A0A2A2M2A5</accession>
<protein>
    <submittedName>
        <fullName evidence="2">Uncharacterized protein</fullName>
    </submittedName>
</protein>
<comment type="caution">
    <text evidence="2">The sequence shown here is derived from an EMBL/GenBank/DDBJ whole genome shotgun (WGS) entry which is preliminary data.</text>
</comment>
<organism evidence="2 3">
    <name type="scientific">Diploscapter pachys</name>
    <dbReference type="NCBI Taxonomy" id="2018661"/>
    <lineage>
        <taxon>Eukaryota</taxon>
        <taxon>Metazoa</taxon>
        <taxon>Ecdysozoa</taxon>
        <taxon>Nematoda</taxon>
        <taxon>Chromadorea</taxon>
        <taxon>Rhabditida</taxon>
        <taxon>Rhabditina</taxon>
        <taxon>Rhabditomorpha</taxon>
        <taxon>Rhabditoidea</taxon>
        <taxon>Rhabditidae</taxon>
        <taxon>Diploscapter</taxon>
    </lineage>
</organism>
<feature type="compositionally biased region" description="Low complexity" evidence="1">
    <location>
        <begin position="74"/>
        <end position="94"/>
    </location>
</feature>
<dbReference type="Proteomes" id="UP000218231">
    <property type="component" value="Unassembled WGS sequence"/>
</dbReference>